<evidence type="ECO:0000313" key="8">
    <source>
        <dbReference type="EMBL" id="MDK9580598.1"/>
    </source>
</evidence>
<dbReference type="CDD" id="cd00685">
    <property type="entry name" value="Trans_IPPS_HT"/>
    <property type="match status" value="1"/>
</dbReference>
<dbReference type="PANTHER" id="PTHR43281:SF1">
    <property type="entry name" value="FARNESYL DIPHOSPHATE SYNTHASE"/>
    <property type="match status" value="1"/>
</dbReference>
<proteinExistence type="inferred from homology"/>
<dbReference type="SUPFAM" id="SSF48576">
    <property type="entry name" value="Terpenoid synthases"/>
    <property type="match status" value="1"/>
</dbReference>
<keyword evidence="3 7" id="KW-0808">Transferase</keyword>
<evidence type="ECO:0000256" key="4">
    <source>
        <dbReference type="ARBA" id="ARBA00022723"/>
    </source>
</evidence>
<keyword evidence="5" id="KW-0460">Magnesium</keyword>
<evidence type="ECO:0000256" key="7">
    <source>
        <dbReference type="RuleBase" id="RU004466"/>
    </source>
</evidence>
<dbReference type="InterPro" id="IPR000092">
    <property type="entry name" value="Polyprenyl_synt"/>
</dbReference>
<dbReference type="PROSITE" id="PS00723">
    <property type="entry name" value="POLYPRENYL_SYNTHASE_1"/>
    <property type="match status" value="1"/>
</dbReference>
<keyword evidence="4" id="KW-0479">Metal-binding</keyword>
<evidence type="ECO:0000256" key="5">
    <source>
        <dbReference type="ARBA" id="ARBA00022842"/>
    </source>
</evidence>
<dbReference type="SFLD" id="SFLDG01017">
    <property type="entry name" value="Polyprenyl_Transferase_Like"/>
    <property type="match status" value="1"/>
</dbReference>
<name>A0ABT7HJA0_9FUSO</name>
<dbReference type="Gene3D" id="1.10.600.10">
    <property type="entry name" value="Farnesyl Diphosphate Synthase"/>
    <property type="match status" value="1"/>
</dbReference>
<evidence type="ECO:0000256" key="1">
    <source>
        <dbReference type="ARBA" id="ARBA00001946"/>
    </source>
</evidence>
<dbReference type="InterPro" id="IPR033749">
    <property type="entry name" value="Polyprenyl_synt_CS"/>
</dbReference>
<comment type="caution">
    <text evidence="8">The sequence shown here is derived from an EMBL/GenBank/DDBJ whole genome shotgun (WGS) entry which is preliminary data.</text>
</comment>
<comment type="cofactor">
    <cofactor evidence="1">
        <name>Mg(2+)</name>
        <dbReference type="ChEBI" id="CHEBI:18420"/>
    </cofactor>
</comment>
<evidence type="ECO:0000256" key="6">
    <source>
        <dbReference type="ARBA" id="ARBA00023229"/>
    </source>
</evidence>
<evidence type="ECO:0000256" key="3">
    <source>
        <dbReference type="ARBA" id="ARBA00022679"/>
    </source>
</evidence>
<dbReference type="PANTHER" id="PTHR43281">
    <property type="entry name" value="FARNESYL DIPHOSPHATE SYNTHASE"/>
    <property type="match status" value="1"/>
</dbReference>
<keyword evidence="9" id="KW-1185">Reference proteome</keyword>
<evidence type="ECO:0000313" key="9">
    <source>
        <dbReference type="Proteomes" id="UP001225134"/>
    </source>
</evidence>
<dbReference type="Proteomes" id="UP001225134">
    <property type="component" value="Unassembled WGS sequence"/>
</dbReference>
<gene>
    <name evidence="8" type="ORF">QQA45_03600</name>
</gene>
<keyword evidence="6" id="KW-0414">Isoprene biosynthesis</keyword>
<protein>
    <submittedName>
        <fullName evidence="8">Polyprenyl synthetase family protein</fullName>
    </submittedName>
</protein>
<dbReference type="EMBL" id="JASSPP010000004">
    <property type="protein sequence ID" value="MDK9580598.1"/>
    <property type="molecule type" value="Genomic_DNA"/>
</dbReference>
<organism evidence="8 9">
    <name type="scientific">Sneathia sanguinegens</name>
    <dbReference type="NCBI Taxonomy" id="40543"/>
    <lineage>
        <taxon>Bacteria</taxon>
        <taxon>Fusobacteriati</taxon>
        <taxon>Fusobacteriota</taxon>
        <taxon>Fusobacteriia</taxon>
        <taxon>Fusobacteriales</taxon>
        <taxon>Leptotrichiaceae</taxon>
        <taxon>Sneathia</taxon>
    </lineage>
</organism>
<accession>A0ABT7HJA0</accession>
<reference evidence="8 9" key="1">
    <citation type="submission" date="2023-06" db="EMBL/GenBank/DDBJ databases">
        <title>Antibody response to the Sneathia vaginalis cytopathogenic toxin A during pregnancy.</title>
        <authorList>
            <person name="Mccoy Z.T."/>
            <person name="Serrano M.G."/>
            <person name="Spaine K."/>
            <person name="Edwards D.J."/>
            <person name="Buck G.A."/>
            <person name="Jefferson K."/>
        </authorList>
    </citation>
    <scope>NUCLEOTIDE SEQUENCE [LARGE SCALE GENOMIC DNA]</scope>
    <source>
        <strain evidence="8 9">CCUG 42621</strain>
    </source>
</reference>
<dbReference type="PROSITE" id="PS00444">
    <property type="entry name" value="POLYPRENYL_SYNTHASE_2"/>
    <property type="match status" value="1"/>
</dbReference>
<dbReference type="Pfam" id="PF00348">
    <property type="entry name" value="polyprenyl_synt"/>
    <property type="match status" value="1"/>
</dbReference>
<dbReference type="InterPro" id="IPR008949">
    <property type="entry name" value="Isoprenoid_synthase_dom_sf"/>
</dbReference>
<dbReference type="SFLD" id="SFLDS00005">
    <property type="entry name" value="Isoprenoid_Synthase_Type_I"/>
    <property type="match status" value="1"/>
</dbReference>
<evidence type="ECO:0000256" key="2">
    <source>
        <dbReference type="ARBA" id="ARBA00006706"/>
    </source>
</evidence>
<dbReference type="RefSeq" id="WP_277283672.1">
    <property type="nucleotide sequence ID" value="NZ_CAMPUK010000015.1"/>
</dbReference>
<sequence>MKEYFEKKLNEALSYYNTQDNLYKAIEYSINSGGKRIRPLLVLYFSEVLNIKKDEIVDIAIAIEFIHNYSLVHDDLPGMDNDKYRRGKLTTHAKFGEYIGILVGDALLTEAFSIIARSEKLKNKDKLIECLSKNAGLRGMVQGQYLDMKNLNKKLDEKTINTIHEYKTGALIKACFEMVMIHEGLENKKYLKIATLLGLIYQLQDDIFDSKNETDNSNYVNILGEMKAKEKLEKYIKELKELLPTNTNLTQFIMKIIERQK</sequence>
<comment type="similarity">
    <text evidence="2 7">Belongs to the FPP/GGPP synthase family.</text>
</comment>